<proteinExistence type="predicted"/>
<reference evidence="2" key="1">
    <citation type="journal article" date="2020" name="Stud. Mycol.">
        <title>101 Dothideomycetes genomes: a test case for predicting lifestyles and emergence of pathogens.</title>
        <authorList>
            <person name="Haridas S."/>
            <person name="Albert R."/>
            <person name="Binder M."/>
            <person name="Bloem J."/>
            <person name="Labutti K."/>
            <person name="Salamov A."/>
            <person name="Andreopoulos B."/>
            <person name="Baker S."/>
            <person name="Barry K."/>
            <person name="Bills G."/>
            <person name="Bluhm B."/>
            <person name="Cannon C."/>
            <person name="Castanera R."/>
            <person name="Culley D."/>
            <person name="Daum C."/>
            <person name="Ezra D."/>
            <person name="Gonzalez J."/>
            <person name="Henrissat B."/>
            <person name="Kuo A."/>
            <person name="Liang C."/>
            <person name="Lipzen A."/>
            <person name="Lutzoni F."/>
            <person name="Magnuson J."/>
            <person name="Mondo S."/>
            <person name="Nolan M."/>
            <person name="Ohm R."/>
            <person name="Pangilinan J."/>
            <person name="Park H.-J."/>
            <person name="Ramirez L."/>
            <person name="Alfaro M."/>
            <person name="Sun H."/>
            <person name="Tritt A."/>
            <person name="Yoshinaga Y."/>
            <person name="Zwiers L.-H."/>
            <person name="Turgeon B."/>
            <person name="Goodwin S."/>
            <person name="Spatafora J."/>
            <person name="Crous P."/>
            <person name="Grigoriev I."/>
        </authorList>
    </citation>
    <scope>NUCLEOTIDE SEQUENCE</scope>
    <source>
        <strain evidence="2">CBS 690.94</strain>
    </source>
</reference>
<dbReference type="AlphaFoldDB" id="A0A9P4U9T3"/>
<feature type="compositionally biased region" description="Low complexity" evidence="1">
    <location>
        <begin position="104"/>
        <end position="116"/>
    </location>
</feature>
<gene>
    <name evidence="2" type="ORF">P171DRAFT_73880</name>
</gene>
<evidence type="ECO:0000256" key="1">
    <source>
        <dbReference type="SAM" id="MobiDB-lite"/>
    </source>
</evidence>
<feature type="region of interest" description="Disordered" evidence="1">
    <location>
        <begin position="94"/>
        <end position="135"/>
    </location>
</feature>
<name>A0A9P4U9T3_9PLEO</name>
<comment type="caution">
    <text evidence="2">The sequence shown here is derived from an EMBL/GenBank/DDBJ whole genome shotgun (WGS) entry which is preliminary data.</text>
</comment>
<dbReference type="Proteomes" id="UP000799764">
    <property type="component" value="Unassembled WGS sequence"/>
</dbReference>
<accession>A0A9P4U9T3</accession>
<organism evidence="2 3">
    <name type="scientific">Karstenula rhodostoma CBS 690.94</name>
    <dbReference type="NCBI Taxonomy" id="1392251"/>
    <lineage>
        <taxon>Eukaryota</taxon>
        <taxon>Fungi</taxon>
        <taxon>Dikarya</taxon>
        <taxon>Ascomycota</taxon>
        <taxon>Pezizomycotina</taxon>
        <taxon>Dothideomycetes</taxon>
        <taxon>Pleosporomycetidae</taxon>
        <taxon>Pleosporales</taxon>
        <taxon>Massarineae</taxon>
        <taxon>Didymosphaeriaceae</taxon>
        <taxon>Karstenula</taxon>
    </lineage>
</organism>
<keyword evidence="3" id="KW-1185">Reference proteome</keyword>
<protein>
    <submittedName>
        <fullName evidence="2">Uncharacterized protein</fullName>
    </submittedName>
</protein>
<dbReference type="EMBL" id="MU001505">
    <property type="protein sequence ID" value="KAF2441563.1"/>
    <property type="molecule type" value="Genomic_DNA"/>
</dbReference>
<evidence type="ECO:0000313" key="2">
    <source>
        <dbReference type="EMBL" id="KAF2441563.1"/>
    </source>
</evidence>
<evidence type="ECO:0000313" key="3">
    <source>
        <dbReference type="Proteomes" id="UP000799764"/>
    </source>
</evidence>
<sequence>MRRQGVAALYCFKSTHDTILFTRDLHATHNQVCQDNFDIGMVGSGSIHGILVRACSSPLTIPFHLLKIRMKQSEAHVASIKIYTAGPAARHFWSLPLNPDPEPKQTQAPTQTPRPTVSRLPPLSKTSPPNPFHTR</sequence>